<protein>
    <submittedName>
        <fullName evidence="5">RHS repeat-associated core domain-containing protein</fullName>
    </submittedName>
</protein>
<evidence type="ECO:0000313" key="6">
    <source>
        <dbReference type="Proteomes" id="UP001596425"/>
    </source>
</evidence>
<feature type="domain" description="RHS protein conserved region" evidence="3">
    <location>
        <begin position="1257"/>
        <end position="1289"/>
    </location>
</feature>
<dbReference type="Pfam" id="PF25023">
    <property type="entry name" value="TEN_YD-shell"/>
    <property type="match status" value="2"/>
</dbReference>
<dbReference type="EMBL" id="JBHSVR010000001">
    <property type="protein sequence ID" value="MFC6634931.1"/>
    <property type="molecule type" value="Genomic_DNA"/>
</dbReference>
<reference evidence="6" key="1">
    <citation type="journal article" date="2019" name="Int. J. Syst. Evol. Microbiol.">
        <title>The Global Catalogue of Microorganisms (GCM) 10K type strain sequencing project: providing services to taxonomists for standard genome sequencing and annotation.</title>
        <authorList>
            <consortium name="The Broad Institute Genomics Platform"/>
            <consortium name="The Broad Institute Genome Sequencing Center for Infectious Disease"/>
            <person name="Wu L."/>
            <person name="Ma J."/>
        </authorList>
    </citation>
    <scope>NUCLEOTIDE SEQUENCE [LARGE SCALE GENOMIC DNA]</scope>
    <source>
        <strain evidence="6">CGMCC 1.13718</strain>
    </source>
</reference>
<dbReference type="InterPro" id="IPR056823">
    <property type="entry name" value="TEN-like_YD-shell"/>
</dbReference>
<proteinExistence type="predicted"/>
<evidence type="ECO:0000313" key="5">
    <source>
        <dbReference type="EMBL" id="MFC6634931.1"/>
    </source>
</evidence>
<keyword evidence="1" id="KW-0677">Repeat</keyword>
<dbReference type="RefSeq" id="WP_193191078.1">
    <property type="nucleotide sequence ID" value="NZ_JACZFR010000016.1"/>
</dbReference>
<dbReference type="PANTHER" id="PTHR32305:SF15">
    <property type="entry name" value="PROTEIN RHSA-RELATED"/>
    <property type="match status" value="1"/>
</dbReference>
<dbReference type="InterPro" id="IPR031325">
    <property type="entry name" value="RHS_repeat"/>
</dbReference>
<keyword evidence="6" id="KW-1185">Reference proteome</keyword>
<dbReference type="PRINTS" id="PR00394">
    <property type="entry name" value="RHSPROTEIN"/>
</dbReference>
<dbReference type="Gene3D" id="3.90.930.1">
    <property type="match status" value="1"/>
</dbReference>
<feature type="domain" description="Teneurin-like YD-shell" evidence="4">
    <location>
        <begin position="739"/>
        <end position="888"/>
    </location>
</feature>
<sequence>MKFYTGDQMRQQCQAGDSREKSAASNRWKAAIITTLTLALSTLSIGSHSKPGISSDGAQPRTATSENMEDLEDMRVKVLGGYVRMTRRWTSNGWEWNSRWNPVQTYAEYSGRDKAGLGGISLGKVDAFDLYESEEKLAAKELLGKQYFRSQSVGAVGRFGRFQSAQQSAPIGISCKQLYQFYLYRNNLAYRPETFEVSDESLGCIDETSSLFHSLLNNTITKEGDDYTWRDRKGNVIFYQGGKIAYYHDSNGVRVSMDYEGGRLKHIRDHLGNIVITYHWQSYQHNLGTAGTETVHRLKRLEDYTGREVVYHYGEDQSNPLTYLKLVSVTDVRGQEWHYSYQKPGANKKIVPSTLLDPKGQVTTFSINADGHINGYEREDGSGVSYSQSVNADKVYKVTHSDKSGVVTESWYNALNMLIKRQVGGQLQFETAYEFADNRTAKDVARQYQSKGGYQSPLQFKPIRILSSKTTDARGLETKRFYDTFRNVTRVENPDGTYTTTEWNTKLTLPLKERDERGVITEYEYDERGNLITLTEAAGTADQRITRYTYDQYGQLETQTTGESTAGNTALATSRWEYDSYGNVTKVTDAEEKVTEYRDYDVNGYAHTIVDGRLKTWTRDYDAVGNLLADLNPYGQGFKYEYDAAGDLVKVTDASGSSLHITNNASGLPLTVTDDSGNQLALTYDKGNRLATITDAEDASIGLEYDSQNRLRAIVDGEQNRTEYSYQQNLLSKVQYPTYAEELGYDKRDRIEQSKQQANNLEYLRAYGYDLGDNLTSDTDALENTEQYEYDQLNRLVAIVDPVNGEAKKTEFTYDSRDNLLQVKDPEGRLTVYTYDRNDRLKTETKHDYIGTGKQRVYDYDANGNLVAVTNPQQEKRVYGYDDAGRMSRLQVYAHRGNPQPVKVVDYHYNAKAQYTGYKQTPGADTANATADIIHHGETYTYDSLNRLESVKVDYYGEGAQAAEIAFSKSYSYSYYGNGLKKTYTNPEGITYTYYYNKNKQLAAVHIPGEGQLAWTDFHWLAPQTLLLPGGNRITLSYDDFLRVKQRVLEDSAGNDKAQAVYEYDLESNIRKITSEHGEYAFDYDDLYRLTAADYPLDNAANNEQFGYDGVGNRTDYTVGEVEDENFNPTSSTELQYNDQNQLTAATGDDPASFQYSDNGHTTQKVQAGVTWDYRYNHEERLVAVDKNGATVGEYRYNPYGQRIRKEAGQVTHFLYNKEGMAAEYDSSGNLIKEYHFKLGMPWMTEPLFQRISTGEIYYYQNDHLGTPQRMLDKSGAVVWEARYEAFGKAEILVDTVGNNLRFPGQYVDEESELNQNFLRYFDPQSGRYISRDPAGLIGGLNNYIYVYANPVTLFDPYGLWAWGDPLPQWMVDGAAGFGDTISFGITDKVRDWMGTNGAVNKCSDAYGNGELAGIAFGFAAGGAAGWRAAGKKAAGKEFSHWVPARAKKWPGFNNSFGKWLLKGGNKWNGNYVTPVRHYRHDPFRYPRGWRDLGPRFPKPLQQLDRIPNVYKGAGIGAGATAAGGSCECN</sequence>
<dbReference type="Proteomes" id="UP001596425">
    <property type="component" value="Unassembled WGS sequence"/>
</dbReference>
<dbReference type="InterPro" id="IPR006530">
    <property type="entry name" value="YD"/>
</dbReference>
<dbReference type="NCBIfam" id="TIGR03696">
    <property type="entry name" value="Rhs_assc_core"/>
    <property type="match status" value="1"/>
</dbReference>
<dbReference type="InterPro" id="IPR001826">
    <property type="entry name" value="RHS"/>
</dbReference>
<accession>A0ABW1YQW5</accession>
<dbReference type="InterPro" id="IPR050708">
    <property type="entry name" value="T6SS_VgrG/RHS"/>
</dbReference>
<dbReference type="NCBIfam" id="TIGR01643">
    <property type="entry name" value="YD_repeat_2x"/>
    <property type="match status" value="6"/>
</dbReference>
<feature type="region of interest" description="Disordered" evidence="2">
    <location>
        <begin position="1"/>
        <end position="21"/>
    </location>
</feature>
<dbReference type="PANTHER" id="PTHR32305">
    <property type="match status" value="1"/>
</dbReference>
<feature type="domain" description="Teneurin-like YD-shell" evidence="4">
    <location>
        <begin position="638"/>
        <end position="738"/>
    </location>
</feature>
<dbReference type="InterPro" id="IPR022385">
    <property type="entry name" value="Rhs_assc_core"/>
</dbReference>
<evidence type="ECO:0000259" key="4">
    <source>
        <dbReference type="Pfam" id="PF25023"/>
    </source>
</evidence>
<evidence type="ECO:0000256" key="1">
    <source>
        <dbReference type="ARBA" id="ARBA00022737"/>
    </source>
</evidence>
<comment type="caution">
    <text evidence="5">The sequence shown here is derived from an EMBL/GenBank/DDBJ whole genome shotgun (WGS) entry which is preliminary data.</text>
</comment>
<dbReference type="Gene3D" id="2.180.10.10">
    <property type="entry name" value="RHS repeat-associated core"/>
    <property type="match status" value="2"/>
</dbReference>
<evidence type="ECO:0000256" key="2">
    <source>
        <dbReference type="SAM" id="MobiDB-lite"/>
    </source>
</evidence>
<name>A0ABW1YQW5_9GAMM</name>
<organism evidence="5 6">
    <name type="scientific">Microbulbifer taiwanensis</name>
    <dbReference type="NCBI Taxonomy" id="986746"/>
    <lineage>
        <taxon>Bacteria</taxon>
        <taxon>Pseudomonadati</taxon>
        <taxon>Pseudomonadota</taxon>
        <taxon>Gammaproteobacteria</taxon>
        <taxon>Cellvibrionales</taxon>
        <taxon>Microbulbiferaceae</taxon>
        <taxon>Microbulbifer</taxon>
    </lineage>
</organism>
<dbReference type="Pfam" id="PF03527">
    <property type="entry name" value="RHS"/>
    <property type="match status" value="1"/>
</dbReference>
<dbReference type="Pfam" id="PF05593">
    <property type="entry name" value="RHS_repeat"/>
    <property type="match status" value="1"/>
</dbReference>
<gene>
    <name evidence="5" type="ORF">ACFQBM_16705</name>
</gene>
<evidence type="ECO:0000259" key="3">
    <source>
        <dbReference type="Pfam" id="PF03527"/>
    </source>
</evidence>
<feature type="region of interest" description="Disordered" evidence="2">
    <location>
        <begin position="48"/>
        <end position="69"/>
    </location>
</feature>